<dbReference type="Proteomes" id="UP000037035">
    <property type="component" value="Unassembled WGS sequence"/>
</dbReference>
<dbReference type="EMBL" id="LAVV01009725">
    <property type="protein sequence ID" value="KNZ50089.1"/>
    <property type="molecule type" value="Genomic_DNA"/>
</dbReference>
<dbReference type="AlphaFoldDB" id="A0A0L6UNI0"/>
<reference evidence="2 3" key="1">
    <citation type="submission" date="2015-08" db="EMBL/GenBank/DDBJ databases">
        <title>Next Generation Sequencing and Analysis of the Genome of Puccinia sorghi L Schw, the Causal Agent of Maize Common Rust.</title>
        <authorList>
            <person name="Rochi L."/>
            <person name="Burguener G."/>
            <person name="Darino M."/>
            <person name="Turjanski A."/>
            <person name="Kreff E."/>
            <person name="Dieguez M.J."/>
            <person name="Sacco F."/>
        </authorList>
    </citation>
    <scope>NUCLEOTIDE SEQUENCE [LARGE SCALE GENOMIC DNA]</scope>
    <source>
        <strain evidence="2 3">RO10H11247</strain>
    </source>
</reference>
<evidence type="ECO:0000313" key="3">
    <source>
        <dbReference type="Proteomes" id="UP000037035"/>
    </source>
</evidence>
<proteinExistence type="predicted"/>
<feature type="region of interest" description="Disordered" evidence="1">
    <location>
        <begin position="217"/>
        <end position="244"/>
    </location>
</feature>
<organism evidence="2 3">
    <name type="scientific">Puccinia sorghi</name>
    <dbReference type="NCBI Taxonomy" id="27349"/>
    <lineage>
        <taxon>Eukaryota</taxon>
        <taxon>Fungi</taxon>
        <taxon>Dikarya</taxon>
        <taxon>Basidiomycota</taxon>
        <taxon>Pucciniomycotina</taxon>
        <taxon>Pucciniomycetes</taxon>
        <taxon>Pucciniales</taxon>
        <taxon>Pucciniaceae</taxon>
        <taxon>Puccinia</taxon>
    </lineage>
</organism>
<gene>
    <name evidence="2" type="ORF">VP01_4600g1</name>
</gene>
<comment type="caution">
    <text evidence="2">The sequence shown here is derived from an EMBL/GenBank/DDBJ whole genome shotgun (WGS) entry which is preliminary data.</text>
</comment>
<dbReference type="Pfam" id="PF14223">
    <property type="entry name" value="Retrotran_gag_2"/>
    <property type="match status" value="1"/>
</dbReference>
<name>A0A0L6UNI0_9BASI</name>
<dbReference type="OrthoDB" id="4951733at2759"/>
<accession>A0A0L6UNI0</accession>
<evidence type="ECO:0008006" key="4">
    <source>
        <dbReference type="Google" id="ProtNLM"/>
    </source>
</evidence>
<dbReference type="PANTHER" id="PTHR35317:SF29">
    <property type="entry name" value="CCHC-TYPE DOMAIN-CONTAINING PROTEIN"/>
    <property type="match status" value="1"/>
</dbReference>
<sequence length="376" mass="41913">MQSKAGAGQQENTSIRKTDTKIMAGKSNNNGFRQAMLKTALKTTPQLLEDNYSIWKFKMKALLELQGVLNTLDSQTPNTVPLAEDANAKLKLLLILKMDSVTHNNIVTADNRGSAKDLWKAIKDRFALDKSSNQARVFNEFLYVKFKEDSLEDFVTNIKVSIKKLVDVGIDLPQDILAYLILFKLPEKLQLLKRQIMHSDKGLTVQFVTSNQAALVSTRSQRSNHKGGQGNSASNGGWRCTAGYHNPKQDGNHSADSCWHLHPEKAPDWWQEAQAKFQANKTNSNSNVNYYLSLITLWTKTSSSKSKIVLDSGASAHIFNDPRFFDQLELRDYEVICTGKEGATLPIKGVGRVTLQWANSTVSLDNCQLATSSETT</sequence>
<evidence type="ECO:0000256" key="1">
    <source>
        <dbReference type="SAM" id="MobiDB-lite"/>
    </source>
</evidence>
<keyword evidence="3" id="KW-1185">Reference proteome</keyword>
<protein>
    <recommendedName>
        <fullName evidence="4">DUF4219 domain-containing protein</fullName>
    </recommendedName>
</protein>
<dbReference type="PANTHER" id="PTHR35317">
    <property type="entry name" value="OS04G0629600 PROTEIN"/>
    <property type="match status" value="1"/>
</dbReference>
<evidence type="ECO:0000313" key="2">
    <source>
        <dbReference type="EMBL" id="KNZ50089.1"/>
    </source>
</evidence>
<dbReference type="VEuPathDB" id="FungiDB:VP01_4600g1"/>